<evidence type="ECO:0000256" key="1">
    <source>
        <dbReference type="PROSITE-ProRule" id="PRU00047"/>
    </source>
</evidence>
<feature type="compositionally biased region" description="Low complexity" evidence="2">
    <location>
        <begin position="40"/>
        <end position="53"/>
    </location>
</feature>
<feature type="compositionally biased region" description="Pro residues" evidence="2">
    <location>
        <begin position="507"/>
        <end position="517"/>
    </location>
</feature>
<sequence>MQNRWFSNGRASARNLPPLAAGEDRPHPPLLPPDPPDPSTPLSFSHFPPLSSPVARTNRSPLPTAPASEPVEGSSIKPQPPTTDVAMAQTNPTVPVQTRSKPEKTGSGTTVHSKSTIPFNGVKKIVTLNKRVPEKLPASDDVEMPQTSNLEQLITSDTAPKTLSNNENLTKLTLKKPFLFQANKASSKALPNTTKPPSIPTNKTTQPTKPPPPQTGAKPEASTPNLAEKLRHFADKSLKRLAPISFSDKGTPRVLIPDAVFQEGAELHKDFIVCYFNGRAPPYSQIQSVLNHMWGKGKKLEIHNNPLTRSMIVRIPSEYLRSKILEKGAWYVGDSMFHTAKWTAGHTEASSASVTIQLWAHLTGVPLDLRHQKGLSLIAGLIEEPKETDDFTKNLVSLTLAHVKVEVNMTKELPDVVEFERESGEVVEVQVEYPWLPPKCSHCHELGHIAKNCLLLPPPSKAVPPSPSKGQESKLQSSKKPKTKPENLPETASQTSTKPDLVLTPKIPNPSNPPENPSAPTTNIPPSTPLPLQSLPQAIPPSSALNLKPPVPLLPSKSLPVILVLPASITPSGEFYPHSPPAPEEKSSLKRSRSHPTLNSYLPLGSSSLNPFKATLAVPVFVPLKNSFASLSTKVNLFHGSSNPEEPSPPS</sequence>
<dbReference type="AlphaFoldDB" id="A0A6D2KGG3"/>
<keyword evidence="1" id="KW-0479">Metal-binding</keyword>
<name>A0A6D2KGG3_9BRAS</name>
<keyword evidence="1" id="KW-0863">Zinc-finger</keyword>
<proteinExistence type="predicted"/>
<gene>
    <name evidence="4" type="ORF">MERR_LOCUS35658</name>
</gene>
<feature type="region of interest" description="Disordered" evidence="2">
    <location>
        <begin position="1"/>
        <end position="115"/>
    </location>
</feature>
<comment type="caution">
    <text evidence="4">The sequence shown here is derived from an EMBL/GenBank/DDBJ whole genome shotgun (WGS) entry which is preliminary data.</text>
</comment>
<feature type="compositionally biased region" description="Polar residues" evidence="2">
    <location>
        <begin position="106"/>
        <end position="115"/>
    </location>
</feature>
<feature type="region of interest" description="Disordered" evidence="2">
    <location>
        <begin position="575"/>
        <end position="595"/>
    </location>
</feature>
<feature type="compositionally biased region" description="Polar residues" evidence="2">
    <location>
        <begin position="185"/>
        <end position="196"/>
    </location>
</feature>
<dbReference type="Pfam" id="PF14111">
    <property type="entry name" value="DUF4283"/>
    <property type="match status" value="1"/>
</dbReference>
<accession>A0A6D2KGG3</accession>
<feature type="compositionally biased region" description="Polar residues" evidence="2">
    <location>
        <begin position="1"/>
        <end position="10"/>
    </location>
</feature>
<dbReference type="InterPro" id="IPR025558">
    <property type="entry name" value="DUF4283"/>
</dbReference>
<evidence type="ECO:0000313" key="5">
    <source>
        <dbReference type="Proteomes" id="UP000467841"/>
    </source>
</evidence>
<dbReference type="OrthoDB" id="1113760at2759"/>
<keyword evidence="1" id="KW-0862">Zinc</keyword>
<dbReference type="PANTHER" id="PTHR31286:SF90">
    <property type="entry name" value="DUF4283 DOMAIN-CONTAINING PROTEIN"/>
    <property type="match status" value="1"/>
</dbReference>
<feature type="domain" description="CCHC-type" evidence="3">
    <location>
        <begin position="439"/>
        <end position="453"/>
    </location>
</feature>
<dbReference type="InterPro" id="IPR001878">
    <property type="entry name" value="Znf_CCHC"/>
</dbReference>
<feature type="region of interest" description="Disordered" evidence="2">
    <location>
        <begin position="460"/>
        <end position="543"/>
    </location>
</feature>
<dbReference type="PROSITE" id="PS50158">
    <property type="entry name" value="ZF_CCHC"/>
    <property type="match status" value="1"/>
</dbReference>
<feature type="region of interest" description="Disordered" evidence="2">
    <location>
        <begin position="185"/>
        <end position="222"/>
    </location>
</feature>
<keyword evidence="5" id="KW-1185">Reference proteome</keyword>
<feature type="compositionally biased region" description="Pro residues" evidence="2">
    <location>
        <begin position="28"/>
        <end position="39"/>
    </location>
</feature>
<evidence type="ECO:0000256" key="2">
    <source>
        <dbReference type="SAM" id="MobiDB-lite"/>
    </source>
</evidence>
<feature type="compositionally biased region" description="Polar residues" evidence="2">
    <location>
        <begin position="88"/>
        <end position="99"/>
    </location>
</feature>
<evidence type="ECO:0000313" key="4">
    <source>
        <dbReference type="EMBL" id="CAA7048423.1"/>
    </source>
</evidence>
<dbReference type="EMBL" id="CACVBM020001385">
    <property type="protein sequence ID" value="CAA7048423.1"/>
    <property type="molecule type" value="Genomic_DNA"/>
</dbReference>
<reference evidence="4" key="1">
    <citation type="submission" date="2020-01" db="EMBL/GenBank/DDBJ databases">
        <authorList>
            <person name="Mishra B."/>
        </authorList>
    </citation>
    <scope>NUCLEOTIDE SEQUENCE [LARGE SCALE GENOMIC DNA]</scope>
</reference>
<dbReference type="PANTHER" id="PTHR31286">
    <property type="entry name" value="GLYCINE-RICH CELL WALL STRUCTURAL PROTEIN 1.8-LIKE"/>
    <property type="match status" value="1"/>
</dbReference>
<dbReference type="Proteomes" id="UP000467841">
    <property type="component" value="Unassembled WGS sequence"/>
</dbReference>
<evidence type="ECO:0000259" key="3">
    <source>
        <dbReference type="PROSITE" id="PS50158"/>
    </source>
</evidence>
<protein>
    <recommendedName>
        <fullName evidence="3">CCHC-type domain-containing protein</fullName>
    </recommendedName>
</protein>
<organism evidence="4 5">
    <name type="scientific">Microthlaspi erraticum</name>
    <dbReference type="NCBI Taxonomy" id="1685480"/>
    <lineage>
        <taxon>Eukaryota</taxon>
        <taxon>Viridiplantae</taxon>
        <taxon>Streptophyta</taxon>
        <taxon>Embryophyta</taxon>
        <taxon>Tracheophyta</taxon>
        <taxon>Spermatophyta</taxon>
        <taxon>Magnoliopsida</taxon>
        <taxon>eudicotyledons</taxon>
        <taxon>Gunneridae</taxon>
        <taxon>Pentapetalae</taxon>
        <taxon>rosids</taxon>
        <taxon>malvids</taxon>
        <taxon>Brassicales</taxon>
        <taxon>Brassicaceae</taxon>
        <taxon>Coluteocarpeae</taxon>
        <taxon>Microthlaspi</taxon>
    </lineage>
</organism>
<dbReference type="GO" id="GO:0008270">
    <property type="term" value="F:zinc ion binding"/>
    <property type="evidence" value="ECO:0007669"/>
    <property type="project" value="UniProtKB-KW"/>
</dbReference>
<dbReference type="InterPro" id="IPR040256">
    <property type="entry name" value="At4g02000-like"/>
</dbReference>
<dbReference type="GO" id="GO:0003676">
    <property type="term" value="F:nucleic acid binding"/>
    <property type="evidence" value="ECO:0007669"/>
    <property type="project" value="InterPro"/>
</dbReference>